<feature type="compositionally biased region" description="Basic residues" evidence="1">
    <location>
        <begin position="196"/>
        <end position="205"/>
    </location>
</feature>
<reference evidence="2 3" key="1">
    <citation type="submission" date="2017-11" db="EMBL/GenBank/DDBJ databases">
        <title>Isolation and Characterization of Methanofollis Species from Methane Seep Offshore SW Taiwan.</title>
        <authorList>
            <person name="Teng N.-H."/>
            <person name="Lai M.-C."/>
            <person name="Chen S.-C."/>
        </authorList>
    </citation>
    <scope>NUCLEOTIDE SEQUENCE [LARGE SCALE GENOMIC DNA]</scope>
    <source>
        <strain evidence="2 3">FWC-SCC2</strain>
    </source>
</reference>
<evidence type="ECO:0000313" key="3">
    <source>
        <dbReference type="Proteomes" id="UP000292580"/>
    </source>
</evidence>
<sequence>MEDSYPFPLYFRRQTFTVVIAGADLIAPSVQGFCRRRGVYPIYICGRRHPLLDVLSGGMGNALVRPVPDAAGVLAELEGIGRGAAVIEYDPAWPEEDGDAAGCLAVRLRCLVHEGGATIVLVTTRPDAAALDLIAPADRGYYLETIPVNRRGQDLPPEQTSLADYGVQGFSPPTSPPRPPAGPGGAPPRPPPPRHTPARSRRPGR</sequence>
<dbReference type="Proteomes" id="UP000292580">
    <property type="component" value="Unassembled WGS sequence"/>
</dbReference>
<evidence type="ECO:0000256" key="1">
    <source>
        <dbReference type="SAM" id="MobiDB-lite"/>
    </source>
</evidence>
<dbReference type="RefSeq" id="WP_130645765.1">
    <property type="nucleotide sequence ID" value="NZ_PGCL01000001.1"/>
</dbReference>
<dbReference type="EMBL" id="PGCL01000001">
    <property type="protein sequence ID" value="TAJ45411.1"/>
    <property type="molecule type" value="Genomic_DNA"/>
</dbReference>
<dbReference type="AlphaFoldDB" id="A0A483CV97"/>
<name>A0A483CV97_9EURY</name>
<organism evidence="2 3">
    <name type="scientific">Methanofollis fontis</name>
    <dbReference type="NCBI Taxonomy" id="2052832"/>
    <lineage>
        <taxon>Archaea</taxon>
        <taxon>Methanobacteriati</taxon>
        <taxon>Methanobacteriota</taxon>
        <taxon>Stenosarchaea group</taxon>
        <taxon>Methanomicrobia</taxon>
        <taxon>Methanomicrobiales</taxon>
        <taxon>Methanomicrobiaceae</taxon>
        <taxon>Methanofollis</taxon>
    </lineage>
</organism>
<evidence type="ECO:0000313" key="2">
    <source>
        <dbReference type="EMBL" id="TAJ45411.1"/>
    </source>
</evidence>
<feature type="compositionally biased region" description="Pro residues" evidence="1">
    <location>
        <begin position="173"/>
        <end position="195"/>
    </location>
</feature>
<keyword evidence="3" id="KW-1185">Reference proteome</keyword>
<comment type="caution">
    <text evidence="2">The sequence shown here is derived from an EMBL/GenBank/DDBJ whole genome shotgun (WGS) entry which is preliminary data.</text>
</comment>
<accession>A0A483CV97</accession>
<gene>
    <name evidence="2" type="ORF">CUJ86_01335</name>
</gene>
<proteinExistence type="predicted"/>
<protein>
    <submittedName>
        <fullName evidence="2">Uncharacterized protein</fullName>
    </submittedName>
</protein>
<feature type="region of interest" description="Disordered" evidence="1">
    <location>
        <begin position="150"/>
        <end position="205"/>
    </location>
</feature>